<name>A0A6J5PKA1_9CAUD</name>
<proteinExistence type="predicted"/>
<evidence type="ECO:0000313" key="4">
    <source>
        <dbReference type="EMBL" id="CAB4223150.1"/>
    </source>
</evidence>
<dbReference type="EMBL" id="LR796815">
    <property type="protein sequence ID" value="CAB4168064.1"/>
    <property type="molecule type" value="Genomic_DNA"/>
</dbReference>
<protein>
    <submittedName>
        <fullName evidence="1">Uncharacterized protein</fullName>
    </submittedName>
</protein>
<evidence type="ECO:0000313" key="3">
    <source>
        <dbReference type="EMBL" id="CAB4177060.1"/>
    </source>
</evidence>
<gene>
    <name evidence="4" type="ORF">UFOVP1666_145</name>
    <name evidence="1" type="ORF">UFOVP867_100</name>
    <name evidence="2" type="ORF">UFOVP913_98</name>
    <name evidence="3" type="ORF">UFOVP993_151</name>
</gene>
<evidence type="ECO:0000313" key="2">
    <source>
        <dbReference type="EMBL" id="CAB4170741.1"/>
    </source>
</evidence>
<dbReference type="EMBL" id="LR796944">
    <property type="protein sequence ID" value="CAB4177060.1"/>
    <property type="molecule type" value="Genomic_DNA"/>
</dbReference>
<reference evidence="1" key="1">
    <citation type="submission" date="2020-04" db="EMBL/GenBank/DDBJ databases">
        <authorList>
            <person name="Chiriac C."/>
            <person name="Salcher M."/>
            <person name="Ghai R."/>
            <person name="Kavagutti S V."/>
        </authorList>
    </citation>
    <scope>NUCLEOTIDE SEQUENCE</scope>
</reference>
<dbReference type="EMBL" id="LR797534">
    <property type="protein sequence ID" value="CAB4223150.1"/>
    <property type="molecule type" value="Genomic_DNA"/>
</dbReference>
<organism evidence="1">
    <name type="scientific">uncultured Caudovirales phage</name>
    <dbReference type="NCBI Taxonomy" id="2100421"/>
    <lineage>
        <taxon>Viruses</taxon>
        <taxon>Duplodnaviria</taxon>
        <taxon>Heunggongvirae</taxon>
        <taxon>Uroviricota</taxon>
        <taxon>Caudoviricetes</taxon>
        <taxon>Peduoviridae</taxon>
        <taxon>Maltschvirus</taxon>
        <taxon>Maltschvirus maltsch</taxon>
    </lineage>
</organism>
<sequence length="95" mass="10864">MNKIAFEIVGTLPNGQCKLQFTENQYSGIIFTLGQVSFDEVDDYLKLRYEYDVIESDIDYDKDELDKFMGDFVLQEIESGVVKNNLVYAGGTDED</sequence>
<accession>A0A6J5PKA1</accession>
<evidence type="ECO:0000313" key="1">
    <source>
        <dbReference type="EMBL" id="CAB4168064.1"/>
    </source>
</evidence>
<dbReference type="EMBL" id="LR796858">
    <property type="protein sequence ID" value="CAB4170741.1"/>
    <property type="molecule type" value="Genomic_DNA"/>
</dbReference>